<comment type="caution">
    <text evidence="2">The sequence shown here is derived from an EMBL/GenBank/DDBJ whole genome shotgun (WGS) entry which is preliminary data.</text>
</comment>
<dbReference type="Proteomes" id="UP000489600">
    <property type="component" value="Unassembled WGS sequence"/>
</dbReference>
<evidence type="ECO:0008006" key="4">
    <source>
        <dbReference type="Google" id="ProtNLM"/>
    </source>
</evidence>
<accession>A0A565AYI1</accession>
<evidence type="ECO:0000313" key="3">
    <source>
        <dbReference type="Proteomes" id="UP000489600"/>
    </source>
</evidence>
<protein>
    <recommendedName>
        <fullName evidence="4">DDE Tnp4 domain-containing protein</fullName>
    </recommendedName>
</protein>
<sequence length="85" mass="10048">MQDRARYDIRTTRKLVVATMTLHNFVRRSIIPDPDFEVNWEQNGDYQPTSDEEVGAHEDGQMTDSRQYMEGVRDEIAMSLWNARR</sequence>
<evidence type="ECO:0000256" key="1">
    <source>
        <dbReference type="SAM" id="MobiDB-lite"/>
    </source>
</evidence>
<dbReference type="EMBL" id="CABITT030000002">
    <property type="protein sequence ID" value="VVA94462.1"/>
    <property type="molecule type" value="Genomic_DNA"/>
</dbReference>
<proteinExistence type="predicted"/>
<evidence type="ECO:0000313" key="2">
    <source>
        <dbReference type="EMBL" id="VVA94462.1"/>
    </source>
</evidence>
<name>A0A565AYI1_9BRAS</name>
<dbReference type="AlphaFoldDB" id="A0A565AYI1"/>
<organism evidence="2 3">
    <name type="scientific">Arabis nemorensis</name>
    <dbReference type="NCBI Taxonomy" id="586526"/>
    <lineage>
        <taxon>Eukaryota</taxon>
        <taxon>Viridiplantae</taxon>
        <taxon>Streptophyta</taxon>
        <taxon>Embryophyta</taxon>
        <taxon>Tracheophyta</taxon>
        <taxon>Spermatophyta</taxon>
        <taxon>Magnoliopsida</taxon>
        <taxon>eudicotyledons</taxon>
        <taxon>Gunneridae</taxon>
        <taxon>Pentapetalae</taxon>
        <taxon>rosids</taxon>
        <taxon>malvids</taxon>
        <taxon>Brassicales</taxon>
        <taxon>Brassicaceae</taxon>
        <taxon>Arabideae</taxon>
        <taxon>Arabis</taxon>
    </lineage>
</organism>
<gene>
    <name evidence="2" type="ORF">ANE_LOCUS4907</name>
</gene>
<feature type="region of interest" description="Disordered" evidence="1">
    <location>
        <begin position="41"/>
        <end position="63"/>
    </location>
</feature>
<dbReference type="OrthoDB" id="1061226at2759"/>
<keyword evidence="3" id="KW-1185">Reference proteome</keyword>
<reference evidence="2" key="1">
    <citation type="submission" date="2019-07" db="EMBL/GenBank/DDBJ databases">
        <authorList>
            <person name="Dittberner H."/>
        </authorList>
    </citation>
    <scope>NUCLEOTIDE SEQUENCE [LARGE SCALE GENOMIC DNA]</scope>
</reference>